<dbReference type="AlphaFoldDB" id="A0A2I2KQM5"/>
<gene>
    <name evidence="1" type="ORF">FRACA_210035</name>
</gene>
<reference evidence="1 2" key="1">
    <citation type="submission" date="2017-06" db="EMBL/GenBank/DDBJ databases">
        <authorList>
            <person name="Kim H.J."/>
            <person name="Triplett B.A."/>
        </authorList>
    </citation>
    <scope>NUCLEOTIDE SEQUENCE [LARGE SCALE GENOMIC DNA]</scope>
    <source>
        <strain evidence="1">FRACA_ARgP5</strain>
    </source>
</reference>
<dbReference type="EMBL" id="FZMO01000124">
    <property type="protein sequence ID" value="SNQ47950.1"/>
    <property type="molecule type" value="Genomic_DNA"/>
</dbReference>
<evidence type="ECO:0000313" key="1">
    <source>
        <dbReference type="EMBL" id="SNQ47950.1"/>
    </source>
</evidence>
<keyword evidence="2" id="KW-1185">Reference proteome</keyword>
<accession>A0A2I2KQM5</accession>
<organism evidence="1 2">
    <name type="scientific">Frankia canadensis</name>
    <dbReference type="NCBI Taxonomy" id="1836972"/>
    <lineage>
        <taxon>Bacteria</taxon>
        <taxon>Bacillati</taxon>
        <taxon>Actinomycetota</taxon>
        <taxon>Actinomycetes</taxon>
        <taxon>Frankiales</taxon>
        <taxon>Frankiaceae</taxon>
        <taxon>Frankia</taxon>
    </lineage>
</organism>
<proteinExistence type="predicted"/>
<evidence type="ECO:0000313" key="2">
    <source>
        <dbReference type="Proteomes" id="UP000234331"/>
    </source>
</evidence>
<protein>
    <submittedName>
        <fullName evidence="1">Uncharacterized protein</fullName>
    </submittedName>
</protein>
<name>A0A2I2KQM5_9ACTN</name>
<dbReference type="Proteomes" id="UP000234331">
    <property type="component" value="Unassembled WGS sequence"/>
</dbReference>
<sequence length="25" mass="2651">MRQNVGSLRFAADVIDSTADPGCQV</sequence>